<comment type="caution">
    <text evidence="1">The sequence shown here is derived from an EMBL/GenBank/DDBJ whole genome shotgun (WGS) entry which is preliminary data.</text>
</comment>
<accession>D0WC91</accession>
<evidence type="ECO:0000313" key="2">
    <source>
        <dbReference type="Proteomes" id="UP000003843"/>
    </source>
</evidence>
<gene>
    <name evidence="1" type="ORF">NEILACOT_05173</name>
</gene>
<proteinExistence type="predicted"/>
<evidence type="ECO:0000313" key="1">
    <source>
        <dbReference type="EMBL" id="EEZ74795.1"/>
    </source>
</evidence>
<dbReference type="AlphaFoldDB" id="D0WC91"/>
<dbReference type="Proteomes" id="UP000003843">
    <property type="component" value="Unassembled WGS sequence"/>
</dbReference>
<sequence>MGDFGIGFEAHDFPLEMRRDIPSESIRRQTGGLKIISGIL</sequence>
<protein>
    <submittedName>
        <fullName evidence="1">Uncharacterized protein</fullName>
    </submittedName>
</protein>
<reference evidence="1 2" key="1">
    <citation type="submission" date="2009-10" db="EMBL/GenBank/DDBJ databases">
        <authorList>
            <person name="Weinstock G."/>
            <person name="Sodergren E."/>
            <person name="Clifton S."/>
            <person name="Fulton L."/>
            <person name="Fulton B."/>
            <person name="Courtney L."/>
            <person name="Fronick C."/>
            <person name="Harrison M."/>
            <person name="Strong C."/>
            <person name="Farmer C."/>
            <person name="Delahaunty K."/>
            <person name="Markovic C."/>
            <person name="Hall O."/>
            <person name="Minx P."/>
            <person name="Tomlinson C."/>
            <person name="Mitreva M."/>
            <person name="Nelson J."/>
            <person name="Hou S."/>
            <person name="Wollam A."/>
            <person name="Pepin K.H."/>
            <person name="Johnson M."/>
            <person name="Bhonagiri V."/>
            <person name="Nash W.E."/>
            <person name="Warren W."/>
            <person name="Chinwalla A."/>
            <person name="Mardis E.R."/>
            <person name="Wilson R.K."/>
        </authorList>
    </citation>
    <scope>NUCLEOTIDE SEQUENCE [LARGE SCALE GENOMIC DNA]</scope>
    <source>
        <strain evidence="1 2">ATCC 23970</strain>
    </source>
</reference>
<name>D0WC91_NEILA</name>
<organism evidence="1 2">
    <name type="scientific">Neisseria lactamica ATCC 23970</name>
    <dbReference type="NCBI Taxonomy" id="546265"/>
    <lineage>
        <taxon>Bacteria</taxon>
        <taxon>Pseudomonadati</taxon>
        <taxon>Pseudomonadota</taxon>
        <taxon>Betaproteobacteria</taxon>
        <taxon>Neisseriales</taxon>
        <taxon>Neisseriaceae</taxon>
        <taxon>Neisseria</taxon>
    </lineage>
</organism>
<dbReference type="EMBL" id="ACEQ02000030">
    <property type="protein sequence ID" value="EEZ74795.1"/>
    <property type="molecule type" value="Genomic_DNA"/>
</dbReference>